<evidence type="ECO:0000256" key="6">
    <source>
        <dbReference type="ARBA" id="ARBA00023002"/>
    </source>
</evidence>
<dbReference type="EMBL" id="VSSQ01000550">
    <property type="protein sequence ID" value="MPL97334.1"/>
    <property type="molecule type" value="Genomic_DNA"/>
</dbReference>
<dbReference type="GO" id="GO:0016829">
    <property type="term" value="F:lyase activity"/>
    <property type="evidence" value="ECO:0007669"/>
    <property type="project" value="UniProtKB-KW"/>
</dbReference>
<evidence type="ECO:0000256" key="2">
    <source>
        <dbReference type="ARBA" id="ARBA00009777"/>
    </source>
</evidence>
<organism evidence="10">
    <name type="scientific">bioreactor metagenome</name>
    <dbReference type="NCBI Taxonomy" id="1076179"/>
    <lineage>
        <taxon>unclassified sequences</taxon>
        <taxon>metagenomes</taxon>
        <taxon>ecological metagenomes</taxon>
    </lineage>
</organism>
<dbReference type="SFLD" id="SFLDS00029">
    <property type="entry name" value="Radical_SAM"/>
    <property type="match status" value="1"/>
</dbReference>
<dbReference type="InterPro" id="IPR013785">
    <property type="entry name" value="Aldolase_TIM"/>
</dbReference>
<keyword evidence="10" id="KW-0456">Lyase</keyword>
<name>A0A644W0R4_9ZZZZ</name>
<accession>A0A644W0R4</accession>
<evidence type="ECO:0000256" key="4">
    <source>
        <dbReference type="ARBA" id="ARBA00022691"/>
    </source>
</evidence>
<dbReference type="InterPro" id="IPR034457">
    <property type="entry name" value="Organic_radical-activating"/>
</dbReference>
<keyword evidence="5" id="KW-0479">Metal-binding</keyword>
<comment type="similarity">
    <text evidence="2">Belongs to the organic radical-activating enzymes family.</text>
</comment>
<keyword evidence="7" id="KW-0408">Iron</keyword>
<dbReference type="PANTHER" id="PTHR30352:SF5">
    <property type="entry name" value="PYRUVATE FORMATE-LYASE 1-ACTIVATING ENZYME"/>
    <property type="match status" value="1"/>
</dbReference>
<protein>
    <submittedName>
        <fullName evidence="10">Pyruvate formate-lyase 1-activating enzyme</fullName>
        <ecNumber evidence="10">1.97.1.4</ecNumber>
    </submittedName>
</protein>
<dbReference type="InterPro" id="IPR012838">
    <property type="entry name" value="PFL1_activating"/>
</dbReference>
<comment type="cofactor">
    <cofactor evidence="1">
        <name>[4Fe-4S] cluster</name>
        <dbReference type="ChEBI" id="CHEBI:49883"/>
    </cofactor>
</comment>
<evidence type="ECO:0000256" key="1">
    <source>
        <dbReference type="ARBA" id="ARBA00001966"/>
    </source>
</evidence>
<dbReference type="GO" id="GO:0046872">
    <property type="term" value="F:metal ion binding"/>
    <property type="evidence" value="ECO:0007669"/>
    <property type="project" value="UniProtKB-KW"/>
</dbReference>
<dbReference type="NCBIfam" id="TIGR02493">
    <property type="entry name" value="PFLA"/>
    <property type="match status" value="1"/>
</dbReference>
<comment type="caution">
    <text evidence="10">The sequence shown here is derived from an EMBL/GenBank/DDBJ whole genome shotgun (WGS) entry which is preliminary data.</text>
</comment>
<dbReference type="SFLD" id="SFLDG01066">
    <property type="entry name" value="organic_radical-activating_enz"/>
    <property type="match status" value="1"/>
</dbReference>
<keyword evidence="10" id="KW-0670">Pyruvate</keyword>
<keyword evidence="8" id="KW-0411">Iron-sulfur</keyword>
<keyword evidence="6 10" id="KW-0560">Oxidoreductase</keyword>
<dbReference type="AlphaFoldDB" id="A0A644W0R4"/>
<evidence type="ECO:0000256" key="8">
    <source>
        <dbReference type="ARBA" id="ARBA00023014"/>
    </source>
</evidence>
<feature type="domain" description="Radical SAM core" evidence="9">
    <location>
        <begin position="15"/>
        <end position="235"/>
    </location>
</feature>
<dbReference type="InterPro" id="IPR001989">
    <property type="entry name" value="Radical_activat_CS"/>
</dbReference>
<reference evidence="10" key="1">
    <citation type="submission" date="2019-08" db="EMBL/GenBank/DDBJ databases">
        <authorList>
            <person name="Kucharzyk K."/>
            <person name="Murdoch R.W."/>
            <person name="Higgins S."/>
            <person name="Loffler F."/>
        </authorList>
    </citation>
    <scope>NUCLEOTIDE SEQUENCE</scope>
</reference>
<dbReference type="GO" id="GO:0043365">
    <property type="term" value="F:[formate-C-acetyltransferase]-activating enzyme activity"/>
    <property type="evidence" value="ECO:0007669"/>
    <property type="project" value="UniProtKB-EC"/>
</dbReference>
<dbReference type="PANTHER" id="PTHR30352">
    <property type="entry name" value="PYRUVATE FORMATE-LYASE-ACTIVATING ENZYME"/>
    <property type="match status" value="1"/>
</dbReference>
<keyword evidence="4" id="KW-0949">S-adenosyl-L-methionine</keyword>
<sequence length="240" mass="26795">MIKGFYHSIDTFGAVDGRGLRYVLFLAGCKLGCIFCHNPDTWEQGHNTISVDDVIEDIKRYRRFYDASNGGLTVSGGEPLMQADFVAELFKRCRHEKIHTTLDTSGYASPDDLKKVLAYSDAVLFSIKAVNELKHKKLTGKKNDVILSNLCLAASVSTVTIRYVVIPGINNSHDDILALGSLINNLPSALSVELLPYHTLGRTKWDALEKDYLLHEVPAASEQDIEQVRLWLKEQNINVC</sequence>
<keyword evidence="3" id="KW-0004">4Fe-4S</keyword>
<evidence type="ECO:0000256" key="5">
    <source>
        <dbReference type="ARBA" id="ARBA00022723"/>
    </source>
</evidence>
<evidence type="ECO:0000256" key="3">
    <source>
        <dbReference type="ARBA" id="ARBA00022485"/>
    </source>
</evidence>
<evidence type="ECO:0000259" key="9">
    <source>
        <dbReference type="PROSITE" id="PS51918"/>
    </source>
</evidence>
<proteinExistence type="inferred from homology"/>
<evidence type="ECO:0000313" key="10">
    <source>
        <dbReference type="EMBL" id="MPL97334.1"/>
    </source>
</evidence>
<dbReference type="PROSITE" id="PS01087">
    <property type="entry name" value="RADICAL_ACTIVATING"/>
    <property type="match status" value="1"/>
</dbReference>
<dbReference type="InterPro" id="IPR007197">
    <property type="entry name" value="rSAM"/>
</dbReference>
<dbReference type="PROSITE" id="PS51918">
    <property type="entry name" value="RADICAL_SAM"/>
    <property type="match status" value="1"/>
</dbReference>
<dbReference type="InterPro" id="IPR058240">
    <property type="entry name" value="rSAM_sf"/>
</dbReference>
<dbReference type="Pfam" id="PF04055">
    <property type="entry name" value="Radical_SAM"/>
    <property type="match status" value="1"/>
</dbReference>
<dbReference type="GO" id="GO:0051539">
    <property type="term" value="F:4 iron, 4 sulfur cluster binding"/>
    <property type="evidence" value="ECO:0007669"/>
    <property type="project" value="UniProtKB-KW"/>
</dbReference>
<dbReference type="SUPFAM" id="SSF102114">
    <property type="entry name" value="Radical SAM enzymes"/>
    <property type="match status" value="1"/>
</dbReference>
<gene>
    <name evidence="10" type="primary">pflA_5</name>
    <name evidence="10" type="ORF">SDC9_43524</name>
</gene>
<dbReference type="CDD" id="cd01335">
    <property type="entry name" value="Radical_SAM"/>
    <property type="match status" value="1"/>
</dbReference>
<dbReference type="Gene3D" id="3.20.20.70">
    <property type="entry name" value="Aldolase class I"/>
    <property type="match status" value="1"/>
</dbReference>
<evidence type="ECO:0000256" key="7">
    <source>
        <dbReference type="ARBA" id="ARBA00023004"/>
    </source>
</evidence>
<dbReference type="EC" id="1.97.1.4" evidence="10"/>